<dbReference type="PATRIC" id="fig|1036673.3.peg.3785"/>
<comment type="subcellular location">
    <subcellularLocation>
        <location evidence="6">Cytoplasm</location>
    </subcellularLocation>
</comment>
<dbReference type="RefSeq" id="WP_013917798.1">
    <property type="nucleotide sequence ID" value="NC_015690.1"/>
</dbReference>
<dbReference type="PRINTS" id="PR00046">
    <property type="entry name" value="SIGMA70FCT"/>
</dbReference>
<evidence type="ECO:0000259" key="10">
    <source>
        <dbReference type="PROSITE" id="PS00716"/>
    </source>
</evidence>
<dbReference type="SUPFAM" id="SSF88659">
    <property type="entry name" value="Sigma3 and sigma4 domains of RNA polymerase sigma factors"/>
    <property type="match status" value="2"/>
</dbReference>
<evidence type="ECO:0000256" key="5">
    <source>
        <dbReference type="ARBA" id="ARBA00023163"/>
    </source>
</evidence>
<feature type="DNA-binding region" description="H-T-H motif" evidence="6">
    <location>
        <begin position="339"/>
        <end position="358"/>
    </location>
</feature>
<dbReference type="NCBIfam" id="TIGR02937">
    <property type="entry name" value="sigma70-ECF"/>
    <property type="match status" value="1"/>
</dbReference>
<dbReference type="PROSITE" id="PS00716">
    <property type="entry name" value="SIGMA70_2"/>
    <property type="match status" value="1"/>
</dbReference>
<dbReference type="PROSITE" id="PS00715">
    <property type="entry name" value="SIGMA70_1"/>
    <property type="match status" value="1"/>
</dbReference>
<dbReference type="EMBL" id="CP002869">
    <property type="protein sequence ID" value="AEI42642.1"/>
    <property type="molecule type" value="Genomic_DNA"/>
</dbReference>
<feature type="compositionally biased region" description="Basic and acidic residues" evidence="8">
    <location>
        <begin position="77"/>
        <end position="93"/>
    </location>
</feature>
<comment type="function">
    <text evidence="6">Sigma factors are initiation factors that promote the attachment of RNA polymerase to specific initiation sites and are then released. This sigma factor is the primary sigma factor during exponential growth.</text>
</comment>
<protein>
    <recommendedName>
        <fullName evidence="6">RNA polymerase sigma factor SigA</fullName>
    </recommendedName>
</protein>
<keyword evidence="3 6" id="KW-0731">Sigma factor</keyword>
<dbReference type="SUPFAM" id="SSF88946">
    <property type="entry name" value="Sigma2 domain of RNA polymerase sigma factors"/>
    <property type="match status" value="1"/>
</dbReference>
<gene>
    <name evidence="6 11" type="primary">sigA</name>
    <name evidence="11" type="ordered locus">KNP414_04110</name>
</gene>
<evidence type="ECO:0000256" key="3">
    <source>
        <dbReference type="ARBA" id="ARBA00023082"/>
    </source>
</evidence>
<dbReference type="InterPro" id="IPR042189">
    <property type="entry name" value="RNA_pol_sigma_70_r1_1_sf"/>
</dbReference>
<dbReference type="AlphaFoldDB" id="F8FDS7"/>
<keyword evidence="5 6" id="KW-0804">Transcription</keyword>
<dbReference type="InterPro" id="IPR013325">
    <property type="entry name" value="RNA_pol_sigma_r2"/>
</dbReference>
<dbReference type="PANTHER" id="PTHR30603:SF60">
    <property type="entry name" value="RNA POLYMERASE SIGMA FACTOR RPOD"/>
    <property type="match status" value="1"/>
</dbReference>
<keyword evidence="4 6" id="KW-0238">DNA-binding</keyword>
<evidence type="ECO:0000256" key="8">
    <source>
        <dbReference type="SAM" id="MobiDB-lite"/>
    </source>
</evidence>
<dbReference type="InterPro" id="IPR013324">
    <property type="entry name" value="RNA_pol_sigma_r3/r4-like"/>
</dbReference>
<feature type="domain" description="RNA polymerase sigma-70" evidence="9">
    <location>
        <begin position="169"/>
        <end position="182"/>
    </location>
</feature>
<dbReference type="Pfam" id="PF04542">
    <property type="entry name" value="Sigma70_r2"/>
    <property type="match status" value="1"/>
</dbReference>
<dbReference type="KEGG" id="pms:KNP414_04110"/>
<keyword evidence="7" id="KW-0175">Coiled coil</keyword>
<keyword evidence="1 6" id="KW-0963">Cytoplasm</keyword>
<feature type="coiled-coil region" evidence="7">
    <location>
        <begin position="300"/>
        <end position="327"/>
    </location>
</feature>
<dbReference type="InterPro" id="IPR007624">
    <property type="entry name" value="RNA_pol_sigma70_r3"/>
</dbReference>
<dbReference type="Gene3D" id="1.10.10.10">
    <property type="entry name" value="Winged helix-like DNA-binding domain superfamily/Winged helix DNA-binding domain"/>
    <property type="match status" value="2"/>
</dbReference>
<dbReference type="InterPro" id="IPR000943">
    <property type="entry name" value="RNA_pol_sigma70"/>
</dbReference>
<accession>F8FDS7</accession>
<dbReference type="Proteomes" id="UP000006620">
    <property type="component" value="Chromosome"/>
</dbReference>
<sequence length="378" mass="43683">MANDQRTELETELTLDQVKDQLIEQGKKRSAITYKEIMEKLAPFDQDPDQIDEFFEQLQEMGIDVGNETDEDQEMSPLDRDRDRDGDHDEFHFDDDLSLPPGIKINDPVRMYLKEIGRVPLLSAEDEVDLAKRIELGDEEAKRRLAEANLRLVVSIAKRYVGRGMLFLDLIQEGNMGLIKAVEKFDHTKGYKFSTYATWWIRQAITRAIADQARTIRIPVHMVETINKLIRVSRQLLQELGREPTPEEIAKEMDLSTDKVREIMKIAQEPVSLETPIGEEDDSHLGDFIEDQEALAPADAAAYELLKEQLEDVLDTLTEREENVLRLRFGLDDGRTRTLEEVGKVFGVTRERIRQIEAKALRKLRHPSRSKRLKDFLE</sequence>
<evidence type="ECO:0000256" key="6">
    <source>
        <dbReference type="HAMAP-Rule" id="MF_00963"/>
    </source>
</evidence>
<dbReference type="NCBIfam" id="NF006666">
    <property type="entry name" value="PRK09210.1"/>
    <property type="match status" value="1"/>
</dbReference>
<dbReference type="CDD" id="cd06171">
    <property type="entry name" value="Sigma70_r4"/>
    <property type="match status" value="1"/>
</dbReference>
<feature type="short sequence motif" description="Interaction with polymerase core subunit RpoC" evidence="6">
    <location>
        <begin position="169"/>
        <end position="172"/>
    </location>
</feature>
<dbReference type="Gene3D" id="1.10.220.120">
    <property type="entry name" value="Sigma-70 factor, region 1.1"/>
    <property type="match status" value="1"/>
</dbReference>
<feature type="region of interest" description="Sigma-70 factor domain-4" evidence="6">
    <location>
        <begin position="313"/>
        <end position="366"/>
    </location>
</feature>
<evidence type="ECO:0000256" key="7">
    <source>
        <dbReference type="SAM" id="Coils"/>
    </source>
</evidence>
<reference evidence="12" key="1">
    <citation type="submission" date="2011-06" db="EMBL/GenBank/DDBJ databases">
        <title>Complete genome sequence of Paenibacillus mucilaginosus KNP414.</title>
        <authorList>
            <person name="Wang J."/>
            <person name="Hu S."/>
            <person name="Hu X."/>
            <person name="Zhang B."/>
            <person name="Dong D."/>
            <person name="Zhang S."/>
            <person name="Zhao K."/>
            <person name="Wu D."/>
        </authorList>
    </citation>
    <scope>NUCLEOTIDE SEQUENCE [LARGE SCALE GENOMIC DNA]</scope>
    <source>
        <strain evidence="12">KNP414</strain>
    </source>
</reference>
<dbReference type="InterPro" id="IPR007127">
    <property type="entry name" value="RNA_pol_sigma_70_r1_1"/>
</dbReference>
<dbReference type="Gene3D" id="1.10.601.10">
    <property type="entry name" value="RNA Polymerase Primary Sigma Factor"/>
    <property type="match status" value="2"/>
</dbReference>
<evidence type="ECO:0000256" key="1">
    <source>
        <dbReference type="ARBA" id="ARBA00022490"/>
    </source>
</evidence>
<reference evidence="11 12" key="2">
    <citation type="journal article" date="2013" name="Genome Announc.">
        <title>Genome Sequence of Growth-Improving Paenibacillus mucilaginosus Strain KNP414.</title>
        <authorList>
            <person name="Lu J.J."/>
            <person name="Wang J.F."/>
            <person name="Hu X.F."/>
        </authorList>
    </citation>
    <scope>NUCLEOTIDE SEQUENCE [LARGE SCALE GENOMIC DNA]</scope>
    <source>
        <strain evidence="11 12">KNP414</strain>
    </source>
</reference>
<dbReference type="InterPro" id="IPR036388">
    <property type="entry name" value="WH-like_DNA-bd_sf"/>
</dbReference>
<dbReference type="Pfam" id="PF04539">
    <property type="entry name" value="Sigma70_r3"/>
    <property type="match status" value="1"/>
</dbReference>
<dbReference type="InterPro" id="IPR014284">
    <property type="entry name" value="RNA_pol_sigma-70_dom"/>
</dbReference>
<organism evidence="11 12">
    <name type="scientific">Paenibacillus mucilaginosus (strain KNP414)</name>
    <dbReference type="NCBI Taxonomy" id="1036673"/>
    <lineage>
        <taxon>Bacteria</taxon>
        <taxon>Bacillati</taxon>
        <taxon>Bacillota</taxon>
        <taxon>Bacilli</taxon>
        <taxon>Bacillales</taxon>
        <taxon>Paenibacillaceae</taxon>
        <taxon>Paenibacillus</taxon>
    </lineage>
</organism>
<feature type="region of interest" description="Sigma-70 factor domain-3" evidence="6">
    <location>
        <begin position="224"/>
        <end position="300"/>
    </location>
</feature>
<dbReference type="InterPro" id="IPR007630">
    <property type="entry name" value="RNA_pol_sigma70_r4"/>
</dbReference>
<dbReference type="InterPro" id="IPR007627">
    <property type="entry name" value="RNA_pol_sigma70_r2"/>
</dbReference>
<dbReference type="FunFam" id="1.10.601.10:FF:000001">
    <property type="entry name" value="RNA polymerase sigma factor SigA"/>
    <property type="match status" value="1"/>
</dbReference>
<dbReference type="PANTHER" id="PTHR30603">
    <property type="entry name" value="RNA POLYMERASE SIGMA FACTOR RPO"/>
    <property type="match status" value="1"/>
</dbReference>
<dbReference type="GO" id="GO:0006352">
    <property type="term" value="P:DNA-templated transcription initiation"/>
    <property type="evidence" value="ECO:0007669"/>
    <property type="project" value="UniProtKB-UniRule"/>
</dbReference>
<evidence type="ECO:0000256" key="4">
    <source>
        <dbReference type="ARBA" id="ARBA00023125"/>
    </source>
</evidence>
<dbReference type="Pfam" id="PF00140">
    <property type="entry name" value="Sigma70_r1_2"/>
    <property type="match status" value="1"/>
</dbReference>
<feature type="domain" description="RNA polymerase sigma-70" evidence="10">
    <location>
        <begin position="338"/>
        <end position="364"/>
    </location>
</feature>
<evidence type="ECO:0000313" key="12">
    <source>
        <dbReference type="Proteomes" id="UP000006620"/>
    </source>
</evidence>
<dbReference type="GO" id="GO:0005737">
    <property type="term" value="C:cytoplasm"/>
    <property type="evidence" value="ECO:0007669"/>
    <property type="project" value="UniProtKB-SubCell"/>
</dbReference>
<dbReference type="HOGENOM" id="CLU_014793_3_3_9"/>
<evidence type="ECO:0000313" key="11">
    <source>
        <dbReference type="EMBL" id="AEI42642.1"/>
    </source>
</evidence>
<dbReference type="Pfam" id="PF04545">
    <property type="entry name" value="Sigma70_r4"/>
    <property type="match status" value="1"/>
</dbReference>
<dbReference type="GO" id="GO:0003677">
    <property type="term" value="F:DNA binding"/>
    <property type="evidence" value="ECO:0007669"/>
    <property type="project" value="UniProtKB-UniRule"/>
</dbReference>
<evidence type="ECO:0000256" key="2">
    <source>
        <dbReference type="ARBA" id="ARBA00023015"/>
    </source>
</evidence>
<dbReference type="InterPro" id="IPR009042">
    <property type="entry name" value="RNA_pol_sigma70_r1_2"/>
</dbReference>
<dbReference type="HAMAP" id="MF_00963">
    <property type="entry name" value="Sigma70_RpoD_SigA"/>
    <property type="match status" value="1"/>
</dbReference>
<proteinExistence type="inferred from homology"/>
<dbReference type="NCBIfam" id="TIGR02393">
    <property type="entry name" value="RpoD_Cterm"/>
    <property type="match status" value="1"/>
</dbReference>
<dbReference type="GO" id="GO:0016987">
    <property type="term" value="F:sigma factor activity"/>
    <property type="evidence" value="ECO:0007669"/>
    <property type="project" value="UniProtKB-UniRule"/>
</dbReference>
<comment type="subunit">
    <text evidence="6">Interacts transiently with the RNA polymerase catalytic core.</text>
</comment>
<feature type="region of interest" description="Disordered" evidence="8">
    <location>
        <begin position="65"/>
        <end position="93"/>
    </location>
</feature>
<dbReference type="InterPro" id="IPR028630">
    <property type="entry name" value="Sigma70_RpoD"/>
</dbReference>
<dbReference type="Pfam" id="PF03979">
    <property type="entry name" value="Sigma70_r1_1"/>
    <property type="match status" value="1"/>
</dbReference>
<evidence type="ECO:0000259" key="9">
    <source>
        <dbReference type="PROSITE" id="PS00715"/>
    </source>
</evidence>
<feature type="region of interest" description="Sigma-70 factor domain-2" evidence="6">
    <location>
        <begin position="145"/>
        <end position="215"/>
    </location>
</feature>
<dbReference type="InterPro" id="IPR012760">
    <property type="entry name" value="RNA_pol_sigma_RpoD_C"/>
</dbReference>
<dbReference type="InterPro" id="IPR050239">
    <property type="entry name" value="Sigma-70_RNA_pol_init_factors"/>
</dbReference>
<dbReference type="FunFam" id="1.10.10.10:FF:000002">
    <property type="entry name" value="RNA polymerase sigma factor SigA"/>
    <property type="match status" value="1"/>
</dbReference>
<name>F8FDS7_PAEMK</name>
<comment type="similarity">
    <text evidence="6">Belongs to the sigma-70 factor family. RpoD/SigA subfamily.</text>
</comment>
<keyword evidence="2 6" id="KW-0805">Transcription regulation</keyword>
<dbReference type="FunFam" id="1.10.10.10:FF:000004">
    <property type="entry name" value="RNA polymerase sigma factor SigA"/>
    <property type="match status" value="1"/>
</dbReference>